<accession>A0ABP8FEK8</accession>
<feature type="compositionally biased region" description="Basic and acidic residues" evidence="1">
    <location>
        <begin position="51"/>
        <end position="70"/>
    </location>
</feature>
<feature type="compositionally biased region" description="Basic and acidic residues" evidence="1">
    <location>
        <begin position="84"/>
        <end position="93"/>
    </location>
</feature>
<keyword evidence="3" id="KW-1185">Reference proteome</keyword>
<feature type="compositionally biased region" description="Basic and acidic residues" evidence="1">
    <location>
        <begin position="10"/>
        <end position="23"/>
    </location>
</feature>
<evidence type="ECO:0000313" key="2">
    <source>
        <dbReference type="EMBL" id="GAA4301961.1"/>
    </source>
</evidence>
<evidence type="ECO:0000313" key="3">
    <source>
        <dbReference type="Proteomes" id="UP001501115"/>
    </source>
</evidence>
<reference evidence="3" key="1">
    <citation type="journal article" date="2019" name="Int. J. Syst. Evol. Microbiol.">
        <title>The Global Catalogue of Microorganisms (GCM) 10K type strain sequencing project: providing services to taxonomists for standard genome sequencing and annotation.</title>
        <authorList>
            <consortium name="The Broad Institute Genomics Platform"/>
            <consortium name="The Broad Institute Genome Sequencing Center for Infectious Disease"/>
            <person name="Wu L."/>
            <person name="Ma J."/>
        </authorList>
    </citation>
    <scope>NUCLEOTIDE SEQUENCE [LARGE SCALE GENOMIC DNA]</scope>
    <source>
        <strain evidence="3">JCM 31290</strain>
    </source>
</reference>
<protein>
    <submittedName>
        <fullName evidence="2">Uncharacterized protein</fullName>
    </submittedName>
</protein>
<dbReference type="EMBL" id="BAABET010000002">
    <property type="protein sequence ID" value="GAA4301961.1"/>
    <property type="molecule type" value="Genomic_DNA"/>
</dbReference>
<comment type="caution">
    <text evidence="2">The sequence shown here is derived from an EMBL/GenBank/DDBJ whole genome shotgun (WGS) entry which is preliminary data.</text>
</comment>
<gene>
    <name evidence="2" type="ORF">GCM10023086_18090</name>
</gene>
<feature type="compositionally biased region" description="Gly residues" evidence="1">
    <location>
        <begin position="73"/>
        <end position="83"/>
    </location>
</feature>
<sequence>MPAGEDDERDEQRRERDERHADAVHAQFVADAEVRDPGVRLGELVAVAVRVEADQDGDRQDERGEREEQRQPLGGGALGGRYGGRGDRPDGRERRCRCQQRKGHRYQTALISRVAATMRAAPPNIETA</sequence>
<name>A0ABP8FEK8_9ACTN</name>
<dbReference type="Proteomes" id="UP001501115">
    <property type="component" value="Unassembled WGS sequence"/>
</dbReference>
<proteinExistence type="predicted"/>
<evidence type="ECO:0000256" key="1">
    <source>
        <dbReference type="SAM" id="MobiDB-lite"/>
    </source>
</evidence>
<organism evidence="2 3">
    <name type="scientific">Streptomyces venetus</name>
    <dbReference type="NCBI Taxonomy" id="1701086"/>
    <lineage>
        <taxon>Bacteria</taxon>
        <taxon>Bacillati</taxon>
        <taxon>Actinomycetota</taxon>
        <taxon>Actinomycetes</taxon>
        <taxon>Kitasatosporales</taxon>
        <taxon>Streptomycetaceae</taxon>
        <taxon>Streptomyces</taxon>
    </lineage>
</organism>
<feature type="region of interest" description="Disordered" evidence="1">
    <location>
        <begin position="51"/>
        <end position="102"/>
    </location>
</feature>
<feature type="region of interest" description="Disordered" evidence="1">
    <location>
        <begin position="1"/>
        <end position="29"/>
    </location>
</feature>